<reference evidence="1 2" key="1">
    <citation type="journal article" date="2022" name="New Phytol.">
        <title>Ecological generalism drives hyperdiversity of secondary metabolite gene clusters in xylarialean endophytes.</title>
        <authorList>
            <person name="Franco M.E.E."/>
            <person name="Wisecaver J.H."/>
            <person name="Arnold A.E."/>
            <person name="Ju Y.M."/>
            <person name="Slot J.C."/>
            <person name="Ahrendt S."/>
            <person name="Moore L.P."/>
            <person name="Eastman K.E."/>
            <person name="Scott K."/>
            <person name="Konkel Z."/>
            <person name="Mondo S.J."/>
            <person name="Kuo A."/>
            <person name="Hayes R.D."/>
            <person name="Haridas S."/>
            <person name="Andreopoulos B."/>
            <person name="Riley R."/>
            <person name="LaButti K."/>
            <person name="Pangilinan J."/>
            <person name="Lipzen A."/>
            <person name="Amirebrahimi M."/>
            <person name="Yan J."/>
            <person name="Adam C."/>
            <person name="Keymanesh K."/>
            <person name="Ng V."/>
            <person name="Louie K."/>
            <person name="Northen T."/>
            <person name="Drula E."/>
            <person name="Henrissat B."/>
            <person name="Hsieh H.M."/>
            <person name="Youens-Clark K."/>
            <person name="Lutzoni F."/>
            <person name="Miadlikowska J."/>
            <person name="Eastwood D.C."/>
            <person name="Hamelin R.C."/>
            <person name="Grigoriev I.V."/>
            <person name="U'Ren J.M."/>
        </authorList>
    </citation>
    <scope>NUCLEOTIDE SEQUENCE [LARGE SCALE GENOMIC DNA]</scope>
    <source>
        <strain evidence="1 2">ER1909</strain>
    </source>
</reference>
<gene>
    <name evidence="1" type="ORF">F4821DRAFT_226488</name>
</gene>
<keyword evidence="2" id="KW-1185">Reference proteome</keyword>
<protein>
    <submittedName>
        <fullName evidence="1">Uncharacterized protein</fullName>
    </submittedName>
</protein>
<organism evidence="1 2">
    <name type="scientific">Hypoxylon rubiginosum</name>
    <dbReference type="NCBI Taxonomy" id="110542"/>
    <lineage>
        <taxon>Eukaryota</taxon>
        <taxon>Fungi</taxon>
        <taxon>Dikarya</taxon>
        <taxon>Ascomycota</taxon>
        <taxon>Pezizomycotina</taxon>
        <taxon>Sordariomycetes</taxon>
        <taxon>Xylariomycetidae</taxon>
        <taxon>Xylariales</taxon>
        <taxon>Hypoxylaceae</taxon>
        <taxon>Hypoxylon</taxon>
    </lineage>
</organism>
<name>A0ACC0DFU5_9PEZI</name>
<evidence type="ECO:0000313" key="2">
    <source>
        <dbReference type="Proteomes" id="UP001497680"/>
    </source>
</evidence>
<sequence length="875" mass="102134">MDRKQLLFTSAARNRQCECEKARESITKGLEDLNDAYRKNLLFPIPRLRKIIEGSGEKGLIRDVLRCRCKVCVNYTKITHPSDDEWLSSQFIYDDKKLQLFTALCWIACTFTLRSLNTLQLHTIDSALHKLDSITCGVQPELGDIVGLFKPIAEEYPTQCPHEPMHGDTLEDRQLCLLYLFRDCLKHVKWLFDTPKFMTHLNRPSLPLWFIDKLNLPFLEQIEIRCTASKDNRFFHFRIEPSFWEVEEGQFNNNDILFRKEIRLPPTERRTVEEVVLRYISRMQDRNIARLLFSYSHSINNSIYSNLVFKYYPLDLYKIFNPPYSLNSDPTIYSLEKSALKKFLPTLDRALPLQKNPLWQGVLDIVKAVRQLHELMSPENDSSDDKFIGAHFDIKPANILVGDDANTFILTDFGQSRLKRLSHDEKDNITATPGTVDYQPPKNINGGMKLSLEYDIWSLACVLTEALVFIFSETRHDADLEIREDVVEFHKERRQESGHEAVESANFWKYEGNLDRKVVLKRCVRTRLDRLKSSHQDAYLNKCVDTIYRMFSTGTDRTRMEARDCFDLLTDIPHMDSSLLVSSEASLIAGPGTRFSFETIQVAVLFDKASFPCKLSLWIDDKTEEYTLILDIKGKEKDVVMLDKFKRSWEQIIPLSLYEQSNSSNRVGFRYSHYGRELLFYNQSHMKRFFGAITKHYPRETFFSVSCISVLGLSRKKTSRHGSVHILQELRTSRYADFYTRHHNGREENPKPQLTWFRLAFYCSDGAKLCMIMNLDNMILDIKKQEPNQIVIQHKEKISFEVAFLETPKPPSENASKPLRESYFNDYPGFPIGPPRIRHEIENGKKAQSLTLIFGNHQERKRFQEKFAGLYKNHV</sequence>
<dbReference type="Proteomes" id="UP001497680">
    <property type="component" value="Unassembled WGS sequence"/>
</dbReference>
<proteinExistence type="predicted"/>
<evidence type="ECO:0000313" key="1">
    <source>
        <dbReference type="EMBL" id="KAI6091605.1"/>
    </source>
</evidence>
<accession>A0ACC0DFU5</accession>
<comment type="caution">
    <text evidence="1">The sequence shown here is derived from an EMBL/GenBank/DDBJ whole genome shotgun (WGS) entry which is preliminary data.</text>
</comment>
<dbReference type="EMBL" id="MU394286">
    <property type="protein sequence ID" value="KAI6091605.1"/>
    <property type="molecule type" value="Genomic_DNA"/>
</dbReference>